<dbReference type="InterPro" id="IPR002902">
    <property type="entry name" value="GNK2"/>
</dbReference>
<protein>
    <submittedName>
        <fullName evidence="5">Uncharacterized protein LOC120265219</fullName>
    </submittedName>
</protein>
<feature type="domain" description="Gnk2-homologous" evidence="3">
    <location>
        <begin position="1"/>
        <end position="76"/>
    </location>
</feature>
<keyword evidence="2" id="KW-0677">Repeat</keyword>
<evidence type="ECO:0000313" key="4">
    <source>
        <dbReference type="Proteomes" id="UP001515500"/>
    </source>
</evidence>
<dbReference type="CDD" id="cd23509">
    <property type="entry name" value="Gnk2-like"/>
    <property type="match status" value="1"/>
</dbReference>
<dbReference type="PANTHER" id="PTHR32099:SF42">
    <property type="entry name" value="CYSTEINE-RICH RECEPTOR-LIKE PROTEIN KINASE 9-RELATED"/>
    <property type="match status" value="1"/>
</dbReference>
<sequence length="153" mass="17215">MTTTPLKGGFYNTSDGETMNKLYGLALCQGDLAPQGEFCKICLHNARNSILEDYTNKTQAIEWYESCFIKYSNQSFFGVVNIVGRTMCGTEQSNRIAANITTGMIAINSSLESYALVLHKRPQQRGLWGLLAERDEYFFAKLCIVSRMAISLW</sequence>
<name>A0AB40BNP2_DIOCR</name>
<dbReference type="Gene3D" id="3.30.430.20">
    <property type="entry name" value="Gnk2 domain, C-X8-C-X2-C motif"/>
    <property type="match status" value="1"/>
</dbReference>
<dbReference type="PROSITE" id="PS51473">
    <property type="entry name" value="GNK2"/>
    <property type="match status" value="1"/>
</dbReference>
<proteinExistence type="predicted"/>
<organism evidence="4 5">
    <name type="scientific">Dioscorea cayennensis subsp. rotundata</name>
    <name type="common">White Guinea yam</name>
    <name type="synonym">Dioscorea rotundata</name>
    <dbReference type="NCBI Taxonomy" id="55577"/>
    <lineage>
        <taxon>Eukaryota</taxon>
        <taxon>Viridiplantae</taxon>
        <taxon>Streptophyta</taxon>
        <taxon>Embryophyta</taxon>
        <taxon>Tracheophyta</taxon>
        <taxon>Spermatophyta</taxon>
        <taxon>Magnoliopsida</taxon>
        <taxon>Liliopsida</taxon>
        <taxon>Dioscoreales</taxon>
        <taxon>Dioscoreaceae</taxon>
        <taxon>Dioscorea</taxon>
    </lineage>
</organism>
<evidence type="ECO:0000256" key="2">
    <source>
        <dbReference type="ARBA" id="ARBA00022737"/>
    </source>
</evidence>
<evidence type="ECO:0000256" key="1">
    <source>
        <dbReference type="ARBA" id="ARBA00022729"/>
    </source>
</evidence>
<dbReference type="PANTHER" id="PTHR32099">
    <property type="entry name" value="CYSTEINE-RICH REPEAT SECRETORY PROTEIN"/>
    <property type="match status" value="1"/>
</dbReference>
<keyword evidence="1" id="KW-0732">Signal</keyword>
<accession>A0AB40BNP2</accession>
<dbReference type="InterPro" id="IPR038408">
    <property type="entry name" value="GNK2_sf"/>
</dbReference>
<keyword evidence="4" id="KW-1185">Reference proteome</keyword>
<dbReference type="Proteomes" id="UP001515500">
    <property type="component" value="Chromosome 7"/>
</dbReference>
<reference evidence="5" key="1">
    <citation type="submission" date="2025-08" db="UniProtKB">
        <authorList>
            <consortium name="RefSeq"/>
        </authorList>
    </citation>
    <scope>IDENTIFICATION</scope>
</reference>
<dbReference type="RefSeq" id="XP_039129034.1">
    <property type="nucleotide sequence ID" value="XM_039273100.1"/>
</dbReference>
<evidence type="ECO:0000313" key="5">
    <source>
        <dbReference type="RefSeq" id="XP_039129034.1"/>
    </source>
</evidence>
<dbReference type="GeneID" id="120265219"/>
<dbReference type="Pfam" id="PF01657">
    <property type="entry name" value="Stress-antifung"/>
    <property type="match status" value="1"/>
</dbReference>
<evidence type="ECO:0000259" key="3">
    <source>
        <dbReference type="PROSITE" id="PS51473"/>
    </source>
</evidence>
<gene>
    <name evidence="5" type="primary">LOC120265219</name>
</gene>
<dbReference type="AlphaFoldDB" id="A0AB40BNP2"/>